<name>A0A250WP06_9CHLO</name>
<comment type="similarity">
    <text evidence="2">Belongs to the peptidase C13 family.</text>
</comment>
<evidence type="ECO:0000256" key="1">
    <source>
        <dbReference type="ARBA" id="ARBA00004687"/>
    </source>
</evidence>
<keyword evidence="8" id="KW-1185">Reference proteome</keyword>
<evidence type="ECO:0000256" key="3">
    <source>
        <dbReference type="ARBA" id="ARBA00022502"/>
    </source>
</evidence>
<evidence type="ECO:0000313" key="7">
    <source>
        <dbReference type="EMBL" id="GAX72555.1"/>
    </source>
</evidence>
<dbReference type="PANTHER" id="PTHR48067:SF1">
    <property type="entry name" value="GPI-ANCHOR TRANSAMIDASE"/>
    <property type="match status" value="1"/>
</dbReference>
<feature type="region of interest" description="Disordered" evidence="5">
    <location>
        <begin position="458"/>
        <end position="480"/>
    </location>
</feature>
<dbReference type="STRING" id="1157962.A0A250WP06"/>
<feature type="region of interest" description="Disordered" evidence="5">
    <location>
        <begin position="314"/>
        <end position="388"/>
    </location>
</feature>
<feature type="signal peptide" evidence="6">
    <location>
        <begin position="1"/>
        <end position="22"/>
    </location>
</feature>
<dbReference type="GO" id="GO:0006508">
    <property type="term" value="P:proteolysis"/>
    <property type="evidence" value="ECO:0007669"/>
    <property type="project" value="InterPro"/>
</dbReference>
<dbReference type="GO" id="GO:0006506">
    <property type="term" value="P:GPI anchor biosynthetic process"/>
    <property type="evidence" value="ECO:0007669"/>
    <property type="project" value="UniProtKB-UniPathway"/>
</dbReference>
<dbReference type="PANTHER" id="PTHR48067">
    <property type="entry name" value="GPI-ANCHOR TRANSAMIDASE"/>
    <property type="match status" value="1"/>
</dbReference>
<dbReference type="GO" id="GO:0003923">
    <property type="term" value="F:GPI-anchor transamidase activity"/>
    <property type="evidence" value="ECO:0007669"/>
    <property type="project" value="InterPro"/>
</dbReference>
<keyword evidence="4 6" id="KW-0732">Signal</keyword>
<gene>
    <name evidence="7" type="ORF">CEUSTIGMA_g11.t1</name>
</gene>
<dbReference type="InterPro" id="IPR001096">
    <property type="entry name" value="Peptidase_C13"/>
</dbReference>
<comment type="caution">
    <text evidence="7">The sequence shown here is derived from an EMBL/GenBank/DDBJ whole genome shotgun (WGS) entry which is preliminary data.</text>
</comment>
<dbReference type="Gene3D" id="3.40.50.1460">
    <property type="match status" value="1"/>
</dbReference>
<dbReference type="UniPathway" id="UPA00196"/>
<reference evidence="7 8" key="1">
    <citation type="submission" date="2017-08" db="EMBL/GenBank/DDBJ databases">
        <title>Acidophilic green algal genome provides insights into adaptation to an acidic environment.</title>
        <authorList>
            <person name="Hirooka S."/>
            <person name="Hirose Y."/>
            <person name="Kanesaki Y."/>
            <person name="Higuchi S."/>
            <person name="Fujiwara T."/>
            <person name="Onuma R."/>
            <person name="Era A."/>
            <person name="Ohbayashi R."/>
            <person name="Uzuka A."/>
            <person name="Nozaki H."/>
            <person name="Yoshikawa H."/>
            <person name="Miyagishima S.Y."/>
        </authorList>
    </citation>
    <scope>NUCLEOTIDE SEQUENCE [LARGE SCALE GENOMIC DNA]</scope>
    <source>
        <strain evidence="7 8">NIES-2499</strain>
    </source>
</reference>
<dbReference type="AlphaFoldDB" id="A0A250WP06"/>
<feature type="chain" id="PRO_5012535511" description="GPI-anchor transamidase" evidence="6">
    <location>
        <begin position="23"/>
        <end position="514"/>
    </location>
</feature>
<dbReference type="OrthoDB" id="192611at2759"/>
<evidence type="ECO:0000256" key="6">
    <source>
        <dbReference type="SAM" id="SignalP"/>
    </source>
</evidence>
<dbReference type="FunFam" id="3.40.50.1460:FF:000021">
    <property type="entry name" value="GPI-anchor transamidase"/>
    <property type="match status" value="1"/>
</dbReference>
<keyword evidence="3" id="KW-0337">GPI-anchor biosynthesis</keyword>
<dbReference type="PRINTS" id="PR00776">
    <property type="entry name" value="HEMOGLOBNASE"/>
</dbReference>
<evidence type="ECO:0008006" key="9">
    <source>
        <dbReference type="Google" id="ProtNLM"/>
    </source>
</evidence>
<evidence type="ECO:0000256" key="2">
    <source>
        <dbReference type="ARBA" id="ARBA00009941"/>
    </source>
</evidence>
<evidence type="ECO:0000313" key="8">
    <source>
        <dbReference type="Proteomes" id="UP000232323"/>
    </source>
</evidence>
<dbReference type="GO" id="GO:0042765">
    <property type="term" value="C:GPI-anchor transamidase complex"/>
    <property type="evidence" value="ECO:0007669"/>
    <property type="project" value="InterPro"/>
</dbReference>
<dbReference type="GO" id="GO:0016255">
    <property type="term" value="P:attachment of GPI anchor to protein"/>
    <property type="evidence" value="ECO:0007669"/>
    <property type="project" value="InterPro"/>
</dbReference>
<dbReference type="InterPro" id="IPR028361">
    <property type="entry name" value="GPI_transamidase"/>
</dbReference>
<accession>A0A250WP06</accession>
<sequence length="514" mass="56823">MSLYLIAIAFLTLLSNARTVHSADPMRSKHTSNWAVLVDASKFWLNYRHVSNILAFYHIIKRLGIPDSNIIVMAGDDMACNPRNPYPSSIYHNESHALNLYDSTVEVDYRGSEVTVENFFRLLIGRHEPSTARSKRLLSNEGSNIFIFLTGHGGDGFIKVQDVQELVDQDLADALQQMHEKKRYNEILLMIETCEAATMIEKIAAPGIIATGSSVRGQSSFSYRNDDLLGQPVVDRFSRVTLDFTERLKPGSTATLSQLFDTYTFEALDSEFSYRTINVTRPLSSMRLTDFLGASVAQALPVSQAYPFRGRIAKSSGTHHEAPISSGRSGDDDSIALGSSARHRHEEACGAGGGHGGCPAENPQQRQQDLAGGEGATAAAAGIHSPLNKEPVQDSIRLEICHELLDDHHQRDSSAVLRPLSWDDHCRAHLLPHSTYHHHLHPDADQFKLSQSVVHTSRETCSDEQDIRRHNKTNPDHHASETEALVVEGSSKFWTLATLVCCACTLLVMAKFTG</sequence>
<dbReference type="EMBL" id="BEGY01000001">
    <property type="protein sequence ID" value="GAX72555.1"/>
    <property type="molecule type" value="Genomic_DNA"/>
</dbReference>
<dbReference type="Pfam" id="PF01650">
    <property type="entry name" value="Peptidase_C13"/>
    <property type="match status" value="1"/>
</dbReference>
<proteinExistence type="inferred from homology"/>
<evidence type="ECO:0000256" key="5">
    <source>
        <dbReference type="SAM" id="MobiDB-lite"/>
    </source>
</evidence>
<evidence type="ECO:0000256" key="4">
    <source>
        <dbReference type="ARBA" id="ARBA00022729"/>
    </source>
</evidence>
<protein>
    <recommendedName>
        <fullName evidence="9">GPI-anchor transamidase</fullName>
    </recommendedName>
</protein>
<organism evidence="7 8">
    <name type="scientific">Chlamydomonas eustigma</name>
    <dbReference type="NCBI Taxonomy" id="1157962"/>
    <lineage>
        <taxon>Eukaryota</taxon>
        <taxon>Viridiplantae</taxon>
        <taxon>Chlorophyta</taxon>
        <taxon>core chlorophytes</taxon>
        <taxon>Chlorophyceae</taxon>
        <taxon>CS clade</taxon>
        <taxon>Chlamydomonadales</taxon>
        <taxon>Chlamydomonadaceae</taxon>
        <taxon>Chlamydomonas</taxon>
    </lineage>
</organism>
<comment type="pathway">
    <text evidence="1">Glycolipid biosynthesis; glycosylphosphatidylinositol-anchor biosynthesis.</text>
</comment>
<dbReference type="Proteomes" id="UP000232323">
    <property type="component" value="Unassembled WGS sequence"/>
</dbReference>